<dbReference type="STRING" id="73230.A0A2B7ZFL5"/>
<keyword evidence="2" id="KW-1185">Reference proteome</keyword>
<dbReference type="InterPro" id="IPR011009">
    <property type="entry name" value="Kinase-like_dom_sf"/>
</dbReference>
<gene>
    <name evidence="1" type="ORF">GX50_05286</name>
</gene>
<comment type="caution">
    <text evidence="1">The sequence shown here is derived from an EMBL/GenBank/DDBJ whole genome shotgun (WGS) entry which is preliminary data.</text>
</comment>
<dbReference type="Proteomes" id="UP000226031">
    <property type="component" value="Unassembled WGS sequence"/>
</dbReference>
<sequence length="207" mass="24401">MLCPVKSGVVKVYYEPKDHELDIHVLESAAYRRLRERGLCECGIIPRFFGMMEKFNPQPCQSYLEMFLHDEYLPSAIFLEYIPNLEMIHLHNYTQKRMENFLKGIQGIHGAGVLHSDPKPRNMMVVKDDSERVVWIDFDRAETYNIPVTDEQKRLLDEEEEEIFLSFRDFLVSTLHQTRIHSKSHHLLQQADCAKGELDEAYLFYCT</sequence>
<name>A0A2B7ZFL5_9EURO</name>
<dbReference type="SUPFAM" id="SSF56112">
    <property type="entry name" value="Protein kinase-like (PK-like)"/>
    <property type="match status" value="1"/>
</dbReference>
<accession>A0A2B7ZFL5</accession>
<dbReference type="Gene3D" id="1.10.510.10">
    <property type="entry name" value="Transferase(Phosphotransferase) domain 1"/>
    <property type="match status" value="1"/>
</dbReference>
<dbReference type="EMBL" id="PDND01000109">
    <property type="protein sequence ID" value="PGH31958.1"/>
    <property type="molecule type" value="Genomic_DNA"/>
</dbReference>
<evidence type="ECO:0000313" key="2">
    <source>
        <dbReference type="Proteomes" id="UP000226031"/>
    </source>
</evidence>
<protein>
    <recommendedName>
        <fullName evidence="3">Protein kinase domain-containing protein</fullName>
    </recommendedName>
</protein>
<evidence type="ECO:0008006" key="3">
    <source>
        <dbReference type="Google" id="ProtNLM"/>
    </source>
</evidence>
<proteinExistence type="predicted"/>
<dbReference type="AlphaFoldDB" id="A0A2B7ZFL5"/>
<reference evidence="1 2" key="1">
    <citation type="submission" date="2017-10" db="EMBL/GenBank/DDBJ databases">
        <title>Comparative genomics in systemic dimorphic fungi from Ajellomycetaceae.</title>
        <authorList>
            <person name="Munoz J.F."/>
            <person name="Mcewen J.G."/>
            <person name="Clay O.K."/>
            <person name="Cuomo C.A."/>
        </authorList>
    </citation>
    <scope>NUCLEOTIDE SEQUENCE [LARGE SCALE GENOMIC DNA]</scope>
    <source>
        <strain evidence="1 2">UAMH4076</strain>
    </source>
</reference>
<organism evidence="1 2">
    <name type="scientific">[Emmonsia] crescens</name>
    <dbReference type="NCBI Taxonomy" id="73230"/>
    <lineage>
        <taxon>Eukaryota</taxon>
        <taxon>Fungi</taxon>
        <taxon>Dikarya</taxon>
        <taxon>Ascomycota</taxon>
        <taxon>Pezizomycotina</taxon>
        <taxon>Eurotiomycetes</taxon>
        <taxon>Eurotiomycetidae</taxon>
        <taxon>Onygenales</taxon>
        <taxon>Ajellomycetaceae</taxon>
        <taxon>Emergomyces</taxon>
    </lineage>
</organism>
<evidence type="ECO:0000313" key="1">
    <source>
        <dbReference type="EMBL" id="PGH31958.1"/>
    </source>
</evidence>
<dbReference type="VEuPathDB" id="FungiDB:EMCG_08538"/>